<protein>
    <recommendedName>
        <fullName evidence="11">Seipin</fullName>
    </recommendedName>
</protein>
<evidence type="ECO:0000256" key="7">
    <source>
        <dbReference type="SAM" id="MobiDB-lite"/>
    </source>
</evidence>
<dbReference type="PANTHER" id="PTHR21212">
    <property type="entry name" value="BERNARDINELLI-SEIP CONGENITAL LIPODYSTROPHY 2 HOMOLOG BSCL2 PROTEIN"/>
    <property type="match status" value="1"/>
</dbReference>
<dbReference type="AlphaFoldDB" id="A0AAW0EJE0"/>
<keyword evidence="5" id="KW-0443">Lipid metabolism</keyword>
<keyword evidence="6 8" id="KW-0472">Membrane</keyword>
<evidence type="ECO:0000256" key="2">
    <source>
        <dbReference type="ARBA" id="ARBA00022692"/>
    </source>
</evidence>
<accession>A0AAW0EJE0</accession>
<keyword evidence="2 8" id="KW-0812">Transmembrane</keyword>
<evidence type="ECO:0000313" key="9">
    <source>
        <dbReference type="EMBL" id="KAK7064343.1"/>
    </source>
</evidence>
<feature type="region of interest" description="Disordered" evidence="7">
    <location>
        <begin position="270"/>
        <end position="338"/>
    </location>
</feature>
<keyword evidence="4 8" id="KW-1133">Transmembrane helix</keyword>
<evidence type="ECO:0000256" key="8">
    <source>
        <dbReference type="SAM" id="Phobius"/>
    </source>
</evidence>
<proteinExistence type="predicted"/>
<name>A0AAW0EJE0_9AGAR</name>
<evidence type="ECO:0000256" key="3">
    <source>
        <dbReference type="ARBA" id="ARBA00022824"/>
    </source>
</evidence>
<evidence type="ECO:0000256" key="1">
    <source>
        <dbReference type="ARBA" id="ARBA00004477"/>
    </source>
</evidence>
<reference evidence="9 10" key="1">
    <citation type="journal article" date="2024" name="J Genomics">
        <title>Draft genome sequencing and assembly of Favolaschia claudopus CIRM-BRFM 2984 isolated from oak limbs.</title>
        <authorList>
            <person name="Navarro D."/>
            <person name="Drula E."/>
            <person name="Chaduli D."/>
            <person name="Cazenave R."/>
            <person name="Ahrendt S."/>
            <person name="Wang J."/>
            <person name="Lipzen A."/>
            <person name="Daum C."/>
            <person name="Barry K."/>
            <person name="Grigoriev I.V."/>
            <person name="Favel A."/>
            <person name="Rosso M.N."/>
            <person name="Martin F."/>
        </authorList>
    </citation>
    <scope>NUCLEOTIDE SEQUENCE [LARGE SCALE GENOMIC DNA]</scope>
    <source>
        <strain evidence="9 10">CIRM-BRFM 2984</strain>
    </source>
</reference>
<dbReference type="GO" id="GO:0005789">
    <property type="term" value="C:endoplasmic reticulum membrane"/>
    <property type="evidence" value="ECO:0007669"/>
    <property type="project" value="UniProtKB-SubCell"/>
</dbReference>
<dbReference type="EMBL" id="JAWWNJ010000001">
    <property type="protein sequence ID" value="KAK7064343.1"/>
    <property type="molecule type" value="Genomic_DNA"/>
</dbReference>
<comment type="caution">
    <text evidence="9">The sequence shown here is derived from an EMBL/GenBank/DDBJ whole genome shotgun (WGS) entry which is preliminary data.</text>
</comment>
<dbReference type="GO" id="GO:0006629">
    <property type="term" value="P:lipid metabolic process"/>
    <property type="evidence" value="ECO:0007669"/>
    <property type="project" value="UniProtKB-KW"/>
</dbReference>
<evidence type="ECO:0000256" key="5">
    <source>
        <dbReference type="ARBA" id="ARBA00023098"/>
    </source>
</evidence>
<feature type="compositionally biased region" description="Polar residues" evidence="7">
    <location>
        <begin position="307"/>
        <end position="318"/>
    </location>
</feature>
<gene>
    <name evidence="9" type="ORF">R3P38DRAFT_2823900</name>
</gene>
<evidence type="ECO:0000313" key="10">
    <source>
        <dbReference type="Proteomes" id="UP001362999"/>
    </source>
</evidence>
<dbReference type="Proteomes" id="UP001362999">
    <property type="component" value="Unassembled WGS sequence"/>
</dbReference>
<sequence>MSDSKSTPLVQLPARLLSSALSAFFAFLRPYFPHILPLVVCLSLVPLLLLLSASAGWVVWRNAAVGWKAPLYLQYGDGVPPYAQMALPPLVSQQRYDVFLHLQVPNLEGTYALGNFMTTLTLSSRSNKTIASIRRPTIVTPPRVPFYSRAPSVIDVKVPLLTEFTPGARLVIANVEVGRRDNWKAVGSGEGREVSVISASLNGIVVHHGIRGLITRLPLLSALISSIIFLVITSLIVGVCVLPLMLRQAAPPYTEPEPHFAQVDIKPLPTISSSSSEDSEDVEEKPLVPARRSRPSSRTEIKIEDAPSTTLASSGSQTVRRRRSTLADSDLSSDSSES</sequence>
<evidence type="ECO:0000256" key="4">
    <source>
        <dbReference type="ARBA" id="ARBA00022989"/>
    </source>
</evidence>
<feature type="transmembrane region" description="Helical" evidence="8">
    <location>
        <begin position="219"/>
        <end position="246"/>
    </location>
</feature>
<comment type="subcellular location">
    <subcellularLocation>
        <location evidence="1">Endoplasmic reticulum membrane</location>
        <topology evidence="1">Multi-pass membrane protein</topology>
    </subcellularLocation>
</comment>
<dbReference type="GO" id="GO:0140042">
    <property type="term" value="P:lipid droplet formation"/>
    <property type="evidence" value="ECO:0007669"/>
    <property type="project" value="UniProtKB-ARBA"/>
</dbReference>
<feature type="compositionally biased region" description="Low complexity" evidence="7">
    <location>
        <begin position="326"/>
        <end position="338"/>
    </location>
</feature>
<evidence type="ECO:0000256" key="6">
    <source>
        <dbReference type="ARBA" id="ARBA00023136"/>
    </source>
</evidence>
<feature type="transmembrane region" description="Helical" evidence="8">
    <location>
        <begin position="35"/>
        <end position="60"/>
    </location>
</feature>
<keyword evidence="10" id="KW-1185">Reference proteome</keyword>
<dbReference type="PANTHER" id="PTHR21212:SF0">
    <property type="entry name" value="SEIPIN"/>
    <property type="match status" value="1"/>
</dbReference>
<organism evidence="9 10">
    <name type="scientific">Favolaschia claudopus</name>
    <dbReference type="NCBI Taxonomy" id="2862362"/>
    <lineage>
        <taxon>Eukaryota</taxon>
        <taxon>Fungi</taxon>
        <taxon>Dikarya</taxon>
        <taxon>Basidiomycota</taxon>
        <taxon>Agaricomycotina</taxon>
        <taxon>Agaricomycetes</taxon>
        <taxon>Agaricomycetidae</taxon>
        <taxon>Agaricales</taxon>
        <taxon>Marasmiineae</taxon>
        <taxon>Mycenaceae</taxon>
        <taxon>Favolaschia</taxon>
    </lineage>
</organism>
<evidence type="ECO:0008006" key="11">
    <source>
        <dbReference type="Google" id="ProtNLM"/>
    </source>
</evidence>
<dbReference type="Pfam" id="PF06775">
    <property type="entry name" value="Seipin"/>
    <property type="match status" value="1"/>
</dbReference>
<dbReference type="InterPro" id="IPR009617">
    <property type="entry name" value="Seipin"/>
</dbReference>
<keyword evidence="3" id="KW-0256">Endoplasmic reticulum</keyword>
<dbReference type="CDD" id="cd23995">
    <property type="entry name" value="Seipin_BSCL2_like"/>
    <property type="match status" value="1"/>
</dbReference>